<dbReference type="GeneID" id="65096130"/>
<dbReference type="RefSeq" id="WP_214420308.1">
    <property type="nucleotide sequence ID" value="NZ_CP075546.1"/>
</dbReference>
<dbReference type="EMBL" id="CP075546">
    <property type="protein sequence ID" value="QVV89514.1"/>
    <property type="molecule type" value="Genomic_DNA"/>
</dbReference>
<accession>A0A8E7B285</accession>
<reference evidence="1 2" key="1">
    <citation type="submission" date="2021-05" db="EMBL/GenBank/DDBJ databases">
        <title>A novel Methanospirillum isolate from a pyrite-forming mixed culture.</title>
        <authorList>
            <person name="Bunk B."/>
            <person name="Sproer C."/>
            <person name="Spring S."/>
            <person name="Pester M."/>
        </authorList>
    </citation>
    <scope>NUCLEOTIDE SEQUENCE [LARGE SCALE GENOMIC DNA]</scope>
    <source>
        <strain evidence="1 2">J.3.6.1-F.2.7.3</strain>
    </source>
</reference>
<organism evidence="1 2">
    <name type="scientific">Methanospirillum purgamenti</name>
    <dbReference type="NCBI Taxonomy" id="2834276"/>
    <lineage>
        <taxon>Archaea</taxon>
        <taxon>Methanobacteriati</taxon>
        <taxon>Methanobacteriota</taxon>
        <taxon>Stenosarchaea group</taxon>
        <taxon>Methanomicrobia</taxon>
        <taxon>Methanomicrobiales</taxon>
        <taxon>Methanospirillaceae</taxon>
        <taxon>Methanospirillum</taxon>
    </lineage>
</organism>
<dbReference type="Proteomes" id="UP000680656">
    <property type="component" value="Chromosome"/>
</dbReference>
<protein>
    <submittedName>
        <fullName evidence="1">Uncharacterized protein</fullName>
    </submittedName>
</protein>
<keyword evidence="2" id="KW-1185">Reference proteome</keyword>
<name>A0A8E7B285_9EURY</name>
<evidence type="ECO:0000313" key="2">
    <source>
        <dbReference type="Proteomes" id="UP000680656"/>
    </source>
</evidence>
<dbReference type="InterPro" id="IPR013783">
    <property type="entry name" value="Ig-like_fold"/>
</dbReference>
<gene>
    <name evidence="1" type="ORF">KHC33_03060</name>
</gene>
<dbReference type="Gene3D" id="2.60.40.10">
    <property type="entry name" value="Immunoglobulins"/>
    <property type="match status" value="1"/>
</dbReference>
<evidence type="ECO:0000313" key="1">
    <source>
        <dbReference type="EMBL" id="QVV89514.1"/>
    </source>
</evidence>
<sequence length="176" mass="19257">MNIYSLFPMLVLLLLVSVSGYVLAEENKTNVSPIIFSVPDKTALNTGASGHDYVLQKATLAGDYSTTRPGRSVNPSIIVYNQGGDDTAPGNVPVEAWLGDTKLIPVHGEFIPLKGGTSAMYTLRYMIPQDIPLMPAHLTMKIDPWNTRKEAGTGTNDFTTLALVVIEDRNNEWDDF</sequence>
<proteinExistence type="predicted"/>
<dbReference type="AlphaFoldDB" id="A0A8E7B285"/>
<dbReference type="KEGG" id="mrtj:KHC33_03060"/>